<proteinExistence type="predicted"/>
<sequence>MKKNPYKEAPANFSVCVHTDCTCGSTCLRQLAYPVLLEREAFLHLANPTRCTKELSCPYYRDAAPVTYMRGFTQMKKRMYPEQYQKFMNFLIARFGRNPYFERRRGDRKLNLQEQEIIRKALKQAGVTENLDFDLKEDGFNWFD</sequence>
<gene>
    <name evidence="1" type="ORF">DXD04_14380</name>
</gene>
<dbReference type="EMBL" id="QSQT01000035">
    <property type="protein sequence ID" value="RGK51976.1"/>
    <property type="molecule type" value="Genomic_DNA"/>
</dbReference>
<reference evidence="1 2" key="1">
    <citation type="submission" date="2018-08" db="EMBL/GenBank/DDBJ databases">
        <title>A genome reference for cultivated species of the human gut microbiota.</title>
        <authorList>
            <person name="Zou Y."/>
            <person name="Xue W."/>
            <person name="Luo G."/>
        </authorList>
    </citation>
    <scope>NUCLEOTIDE SEQUENCE [LARGE SCALE GENOMIC DNA]</scope>
    <source>
        <strain evidence="1 2">TF10-3AC</strain>
    </source>
</reference>
<dbReference type="AlphaFoldDB" id="A0A3E4MRL3"/>
<dbReference type="InterPro" id="IPR045724">
    <property type="entry name" value="DUF6078"/>
</dbReference>
<accession>A0A3E4MRL3</accession>
<evidence type="ECO:0000313" key="1">
    <source>
        <dbReference type="EMBL" id="RGK51976.1"/>
    </source>
</evidence>
<organism evidence="1 2">
    <name type="scientific">Phocaeicola plebeius</name>
    <dbReference type="NCBI Taxonomy" id="310297"/>
    <lineage>
        <taxon>Bacteria</taxon>
        <taxon>Pseudomonadati</taxon>
        <taxon>Bacteroidota</taxon>
        <taxon>Bacteroidia</taxon>
        <taxon>Bacteroidales</taxon>
        <taxon>Bacteroidaceae</taxon>
        <taxon>Phocaeicola</taxon>
    </lineage>
</organism>
<comment type="caution">
    <text evidence="1">The sequence shown here is derived from an EMBL/GenBank/DDBJ whole genome shotgun (WGS) entry which is preliminary data.</text>
</comment>
<dbReference type="Proteomes" id="UP000260862">
    <property type="component" value="Unassembled WGS sequence"/>
</dbReference>
<name>A0A3E4MRL3_9BACT</name>
<protein>
    <submittedName>
        <fullName evidence="1">Uncharacterized protein</fullName>
    </submittedName>
</protein>
<dbReference type="RefSeq" id="WP_117673885.1">
    <property type="nucleotide sequence ID" value="NZ_CABOGR010000035.1"/>
</dbReference>
<evidence type="ECO:0000313" key="2">
    <source>
        <dbReference type="Proteomes" id="UP000260862"/>
    </source>
</evidence>
<dbReference type="Pfam" id="PF19555">
    <property type="entry name" value="DUF6078"/>
    <property type="match status" value="1"/>
</dbReference>
<keyword evidence="2" id="KW-1185">Reference proteome</keyword>